<dbReference type="SUPFAM" id="SSF82895">
    <property type="entry name" value="TSP-1 type 1 repeat"/>
    <property type="match status" value="44"/>
</dbReference>
<keyword evidence="1" id="KW-0677">Repeat</keyword>
<dbReference type="InterPro" id="IPR036364">
    <property type="entry name" value="SEA_dom_sf"/>
</dbReference>
<dbReference type="FunFam" id="2.20.100.10:FF:000001">
    <property type="entry name" value="semaphorin-5A isoform X1"/>
    <property type="match status" value="5"/>
</dbReference>
<evidence type="ECO:0000256" key="1">
    <source>
        <dbReference type="ARBA" id="ARBA00022737"/>
    </source>
</evidence>
<dbReference type="GO" id="GO:0005576">
    <property type="term" value="C:extracellular region"/>
    <property type="evidence" value="ECO:0007669"/>
    <property type="project" value="InterPro"/>
</dbReference>
<evidence type="ECO:0000256" key="2">
    <source>
        <dbReference type="ARBA" id="ARBA00023157"/>
    </source>
</evidence>
<evidence type="ECO:0000313" key="5">
    <source>
        <dbReference type="EMBL" id="CAC5418365.1"/>
    </source>
</evidence>
<dbReference type="EMBL" id="CACVKT020008919">
    <property type="protein sequence ID" value="CAC5418365.1"/>
    <property type="molecule type" value="Genomic_DNA"/>
</dbReference>
<dbReference type="Gene3D" id="3.30.70.960">
    <property type="entry name" value="SEA domain"/>
    <property type="match status" value="1"/>
</dbReference>
<dbReference type="InterPro" id="IPR000082">
    <property type="entry name" value="SEA_dom"/>
</dbReference>
<dbReference type="PANTHER" id="PTHR22906">
    <property type="entry name" value="PROPERDIN"/>
    <property type="match status" value="1"/>
</dbReference>
<keyword evidence="6" id="KW-1185">Reference proteome</keyword>
<dbReference type="GO" id="GO:0008061">
    <property type="term" value="F:chitin binding"/>
    <property type="evidence" value="ECO:0007669"/>
    <property type="project" value="InterPro"/>
</dbReference>
<dbReference type="FunFam" id="2.20.100.10:FF:000007">
    <property type="entry name" value="Thrombospondin 1"/>
    <property type="match status" value="32"/>
</dbReference>
<dbReference type="OrthoDB" id="446173at2759"/>
<keyword evidence="5" id="KW-0675">Receptor</keyword>
<sequence length="2999" mass="331393">MYKYFLTSELTSYFVSCDAINIVDVDGKVEVFIDLDFLKNSETDIEKTIEDIIIKKSGRLVKNDKLYLLIQGFLVDVKNEKTTLETIDVPRPVVLPDRDTYLTKVEWSNWSECSRSCGEGIQKRTRNCTEFDIKNHLCDGNEYNEQACQINPCPALLRAHISLMIDNIEFHDALKDNSSDDFQSIAKLLCNEMYKYFLTSELASHFVSCDVINIVDVDGKVGVFFDLDFLKNSQTDSEKTIEDIIIKKSGRLVKNGQLYLLIQDFLVDVKSKKTTLETVYVPGPVELPDRHTYLTKVEWSAWSECSRSCGEGIQTRFRYCSDFDMQHQLCDRNKDEQICQHDPCPVEGKWAEWNNWEKCSMSCGQGVKTRRRECNNPSPSFGGQICIGVNIDNENCQERDCPIDGNWSEWNVWTDCSLSCDGGIKTRLRTCSNPEPKFGGKGCNGNEEESTKCGVEFCPVDGGWTEWTGWSECSVSCGIGTQDRMRTCSGPEPKYGGQNCTGNNLDYKTCDSIPCPIHGEWSEWSDWTGCSVTCGSGIKERQRPCNNPQPKFGGKDCSGDRIDHKECNGKSCPVDGEWTNWSEWSTCSHLCGGGVMFRNRTCTEPRYNGDKCRGNNTEFQECAQIPCAVDGQWSEWSKWSECTIPCGRGYRLRNRSCTEPSPQFGGELCHGNETETDICNINDCPVDGNWSPWGNWQECSTTCGGGTKTRNRTCTDPVPHFGGKYCHGNNTEAAICNNILCPIDGNWSHWSKWQLCSVSCGGGNQTRNRTCNNPEPQLGGEYCDGNDSEDIACNKMACPIDGIWSNWNEWTACSLSCGSGIQSRNRTCNDPEPQYGGIYCSGNNTEEQRCKEDPCPIDGNWSDWSTWGICTVSCGDGSKTRDRTCTNPIPQNGGLDCTGNETDVGFCNYSSCAINGNWTEWSDWSECNVSCGGGIQAKYRNCSNPVPEFGGEDCFGNNTEISYCNSKYCPIDGSWSTWSYWGNCSLSCGGGSKSRNRSCTDPVPNYGGDDCYGNSTETGSCNETPCPIDGSWTTWSTWNECSVSCGGGILYRNRSCSNPDPQYGGKDCIDNATDTKSCNDNNCPIEGSWTNWSEWSICSESCGGGLMLRNRTCSDPEPLFGGDDCIGNSTEDYHCNDNGCPVDGNWTDWSVWSTCSHSCGKGFQSRNRTCSNPVPQFGGNECLGNGTEDVMCNEHHCPVDGNWTKWTEWDNCTQSCGGGVRSRLRICSDPEPRFGGENCVGNSTERNICNDHNCQVDGNWTDWSEWSSCSDTCGGGLKLRYRNCSNPEPQFGGIDCLGNITEIDSCNDQYCPVDGSWSEWSEWNNCTYLCGGGLQFRNRTCSDPEPQFGGKDCIGNSTDNNLCNEHQCPVDGSWTEWSEWNNCTDVCGGGLKSRNRTCSDPEPNLGGKDCIGNNTHTILCNEHHCPVDGNWSEWSEWEDCSVTCGGGLKTRNRTCTNPASKYGGKDCSGNSTNISNCADKACPINGNWTEWSSWNECSVICGGGIKVRDRNCSNPVPQYGGDQCFGNATSSDTCNEQPCPIDGNWSGWSEWEECSITCGGGLKTRNRTCSNPAPQFRGKHCFGNDTLISNCANNPCPIDGNWSGWSEYGKCSVTCGGGLKTRNRTCSYPEPKFGGKHCTGNDTLISSCRDNPCAINGNWTEWSSWNECSLTCGGGMKVRDRNCSNPVPQYGGDPCFGNTTNIETCNEDPCPIDGNWSGWSEWKECSVTCGGGLKTRNRTCSNPEPQFGGKYCTGNDTHISDCEDNPCPINGNWTEWSSWNECSVTCGGGMKVRDRKCSNPVPQYDGDLCFGNITNIESCNEDPCPINGNWSEWSKWKECSVTCGGGLKTRNRTCSNPEPQFGGKYCTGNDTNISNCADNLCPINGNWTEWSSWNECSVTCGGGMKVRDRKCSNPVPQYGGDLCFGNITNIESCNEDPCPIDGNWSGWSKWAECSVTCGGGLKTRNRTCSNPEPQFGGKYCTGNDTNISDCADNPCPINGNWTEWSSWNECSVTCGGGMKVRDRKCSNPVPQYGGDPCFGNTTNIESCNEVPCPIDGNWSGWSEWEECSVTCGGGLKTRNRTCSNPEPQFGGKYCTGNDTHISNCADNPCPINGNWTKWSSWNECSVTCGGGMKVRDRKCSNPVLQYGGDPCFGNTTNIESCHEDPCPIDGNWSGWSEWEECSVTCGGGLKTRNRTCSIPEPQFGGKYCTGNDTHISNCADNPCPIDGHWTEWSSWNECSITCGGGLKDRERTCSNPLPQYGGNPCVGNATTSETCNEDPCPINGQWSQWNEFTSCSQTCGGGLQSRNRSCTDPEPQYGGNYCVGVENETNSCNNEPCPINGNWTEWSNWSACPVSCGGGKHTRMRSCTNPKPQFGGDFCDGNNTESQSCNFHHCPIHGQWSSWSELSECDRSCGGGMQNKNRSCSNPKPEYGGKECLGKDNESIECNKHSCPVNGNWTTWSVWSECPVSCGGSRHTRTRSCTKPKPQYGGDECEGNKTETQICNTQHCPIDGQWSNWSDFTSCSETCGGGDHSRNRSCTEPEPKYGGQHCPGEENQTKNCNTHPCPINGNWTSWSEWSVCPVSCGGGRHSRSRSCTNPAPMYGGSTCKGNTKDNQLCNPQHCPIDGEWTSWTAWSVCSVTCGGGKSARTRSCSDPAPQYNGSYCSGQYKENRVCNTINCPVDGEWSEWMPWSTCTVSCGGSGFQKRKRDCTNPSAKYGGKDCNGNDAEIQDCGDLGCPGLLFTPIEEFEGASAVLAKCRIENFTSWQELEIAKNSREMVILQSKGIETSNLGSAVAVSNDIKDMYAEIQLSFNKFSCKDEGTYVCSVDRGYHRSADVIVKTPPVGKPVFDINTEIFGERSEQFSCTGNPGYPKGHLEFWVKFRNETEYQEYRFHSAVRTVTDKNCRRQETVQVDYFFPMRWNGAKIRCKAPDSEEYTEREIWLISEYYCESVPLFSTVRHPYTCKKYMRCLEDKVDVMECPEGLLRDITIEHTGCLLTE</sequence>
<dbReference type="SUPFAM" id="SSF57625">
    <property type="entry name" value="Invertebrate chitin-binding proteins"/>
    <property type="match status" value="1"/>
</dbReference>
<dbReference type="Pfam" id="PF00090">
    <property type="entry name" value="TSP_1"/>
    <property type="match status" value="44"/>
</dbReference>
<dbReference type="InterPro" id="IPR052065">
    <property type="entry name" value="Compl_asym_regulator"/>
</dbReference>
<dbReference type="SUPFAM" id="SSF82671">
    <property type="entry name" value="SEA domain"/>
    <property type="match status" value="1"/>
</dbReference>
<name>A0A6J8EFH4_MYTCO</name>
<feature type="domain" description="Chitin-binding type-2" evidence="4">
    <location>
        <begin position="2946"/>
        <end position="2999"/>
    </location>
</feature>
<dbReference type="SMART" id="SM00209">
    <property type="entry name" value="TSP1"/>
    <property type="match status" value="44"/>
</dbReference>
<accession>A0A6J8EFH4</accession>
<evidence type="ECO:0000259" key="4">
    <source>
        <dbReference type="PROSITE" id="PS50940"/>
    </source>
</evidence>
<organism evidence="5 6">
    <name type="scientific">Mytilus coruscus</name>
    <name type="common">Sea mussel</name>
    <dbReference type="NCBI Taxonomy" id="42192"/>
    <lineage>
        <taxon>Eukaryota</taxon>
        <taxon>Metazoa</taxon>
        <taxon>Spiralia</taxon>
        <taxon>Lophotrochozoa</taxon>
        <taxon>Mollusca</taxon>
        <taxon>Bivalvia</taxon>
        <taxon>Autobranchia</taxon>
        <taxon>Pteriomorphia</taxon>
        <taxon>Mytilida</taxon>
        <taxon>Mytiloidea</taxon>
        <taxon>Mytilidae</taxon>
        <taxon>Mytilinae</taxon>
        <taxon>Mytilus</taxon>
    </lineage>
</organism>
<dbReference type="Proteomes" id="UP000507470">
    <property type="component" value="Unassembled WGS sequence"/>
</dbReference>
<reference evidence="5 6" key="1">
    <citation type="submission" date="2020-06" db="EMBL/GenBank/DDBJ databases">
        <authorList>
            <person name="Li R."/>
            <person name="Bekaert M."/>
        </authorList>
    </citation>
    <scope>NUCLEOTIDE SEQUENCE [LARGE SCALE GENOMIC DNA]</scope>
    <source>
        <strain evidence="6">wild</strain>
    </source>
</reference>
<dbReference type="InterPro" id="IPR002557">
    <property type="entry name" value="Chitin-bd_dom"/>
</dbReference>
<evidence type="ECO:0000313" key="6">
    <source>
        <dbReference type="Proteomes" id="UP000507470"/>
    </source>
</evidence>
<dbReference type="PROSITE" id="PS50940">
    <property type="entry name" value="CHIT_BIND_II"/>
    <property type="match status" value="1"/>
</dbReference>
<evidence type="ECO:0000259" key="3">
    <source>
        <dbReference type="PROSITE" id="PS50024"/>
    </source>
</evidence>
<dbReference type="PANTHER" id="PTHR22906:SF21">
    <property type="entry name" value="SEMA DOMAIN-CONTAINING PROTEIN"/>
    <property type="match status" value="1"/>
</dbReference>
<dbReference type="Pfam" id="PF01390">
    <property type="entry name" value="SEA"/>
    <property type="match status" value="1"/>
</dbReference>
<dbReference type="InterPro" id="IPR036508">
    <property type="entry name" value="Chitin-bd_dom_sf"/>
</dbReference>
<keyword evidence="2" id="KW-1015">Disulfide bond</keyword>
<dbReference type="InterPro" id="IPR000884">
    <property type="entry name" value="TSP1_rpt"/>
</dbReference>
<dbReference type="FunFam" id="2.20.100.10:FF:000002">
    <property type="entry name" value="Unc-5 netrin receptor C"/>
    <property type="match status" value="5"/>
</dbReference>
<dbReference type="PROSITE" id="PS50092">
    <property type="entry name" value="TSP1"/>
    <property type="match status" value="43"/>
</dbReference>
<feature type="domain" description="SEA" evidence="3">
    <location>
        <begin position="155"/>
        <end position="279"/>
    </location>
</feature>
<protein>
    <submittedName>
        <fullName evidence="5">Adhesion G protein-coupled receptor B2,Coadhesin,Thrombospondin-1,Adhesion G protein-coupled receptor B1,Mucin-like protein,Hemicentin-1,Adhesion G protein-coupled receptor B3,Thrombospondin-2</fullName>
    </submittedName>
</protein>
<dbReference type="PROSITE" id="PS50024">
    <property type="entry name" value="SEA"/>
    <property type="match status" value="1"/>
</dbReference>
<dbReference type="Gene3D" id="2.20.100.10">
    <property type="entry name" value="Thrombospondin type-1 (TSP1) repeat"/>
    <property type="match status" value="44"/>
</dbReference>
<proteinExistence type="predicted"/>
<dbReference type="InterPro" id="IPR036383">
    <property type="entry name" value="TSP1_rpt_sf"/>
</dbReference>
<gene>
    <name evidence="5" type="ORF">MCOR_50806</name>
</gene>